<accession>X1SZK8</accession>
<comment type="caution">
    <text evidence="1">The sequence shown here is derived from an EMBL/GenBank/DDBJ whole genome shotgun (WGS) entry which is preliminary data.</text>
</comment>
<organism evidence="1">
    <name type="scientific">marine sediment metagenome</name>
    <dbReference type="NCBI Taxonomy" id="412755"/>
    <lineage>
        <taxon>unclassified sequences</taxon>
        <taxon>metagenomes</taxon>
        <taxon>ecological metagenomes</taxon>
    </lineage>
</organism>
<name>X1SZK8_9ZZZZ</name>
<dbReference type="EMBL" id="BARW01012486">
    <property type="protein sequence ID" value="GAI84566.1"/>
    <property type="molecule type" value="Genomic_DNA"/>
</dbReference>
<protein>
    <submittedName>
        <fullName evidence="1">Uncharacterized protein</fullName>
    </submittedName>
</protein>
<sequence length="77" mass="8409">MGFLGCFSTLAFLRGFLVMSLGSVSIFLVICREIMFLATLGSEINELRALKILPSFVKTENTVKSPESFIVDVESGS</sequence>
<proteinExistence type="predicted"/>
<gene>
    <name evidence="1" type="ORF">S12H4_23485</name>
</gene>
<reference evidence="1" key="1">
    <citation type="journal article" date="2014" name="Front. Microbiol.">
        <title>High frequency of phylogenetically diverse reductive dehalogenase-homologous genes in deep subseafloor sedimentary metagenomes.</title>
        <authorList>
            <person name="Kawai M."/>
            <person name="Futagami T."/>
            <person name="Toyoda A."/>
            <person name="Takaki Y."/>
            <person name="Nishi S."/>
            <person name="Hori S."/>
            <person name="Arai W."/>
            <person name="Tsubouchi T."/>
            <person name="Morono Y."/>
            <person name="Uchiyama I."/>
            <person name="Ito T."/>
            <person name="Fujiyama A."/>
            <person name="Inagaki F."/>
            <person name="Takami H."/>
        </authorList>
    </citation>
    <scope>NUCLEOTIDE SEQUENCE</scope>
    <source>
        <strain evidence="1">Expedition CK06-06</strain>
    </source>
</reference>
<dbReference type="AlphaFoldDB" id="X1SZK8"/>
<evidence type="ECO:0000313" key="1">
    <source>
        <dbReference type="EMBL" id="GAI84566.1"/>
    </source>
</evidence>